<name>B8GL84_THISH</name>
<dbReference type="OrthoDB" id="5787278at2"/>
<evidence type="ECO:0000313" key="2">
    <source>
        <dbReference type="Proteomes" id="UP000002383"/>
    </source>
</evidence>
<organism evidence="1 2">
    <name type="scientific">Thioalkalivibrio sulfidiphilus (strain HL-EbGR7)</name>
    <dbReference type="NCBI Taxonomy" id="396588"/>
    <lineage>
        <taxon>Bacteria</taxon>
        <taxon>Pseudomonadati</taxon>
        <taxon>Pseudomonadota</taxon>
        <taxon>Gammaproteobacteria</taxon>
        <taxon>Chromatiales</taxon>
        <taxon>Ectothiorhodospiraceae</taxon>
        <taxon>Thioalkalivibrio</taxon>
    </lineage>
</organism>
<reference evidence="1 2" key="1">
    <citation type="journal article" date="2011" name="Stand. Genomic Sci.">
        <title>Complete genome sequence of 'Thioalkalivibrio sulfidophilus' HL-EbGr7.</title>
        <authorList>
            <person name="Muyzer G."/>
            <person name="Sorokin D.Y."/>
            <person name="Mavromatis K."/>
            <person name="Lapidus A."/>
            <person name="Clum A."/>
            <person name="Ivanova N."/>
            <person name="Pati A."/>
            <person name="d'Haeseleer P."/>
            <person name="Woyke T."/>
            <person name="Kyrpides N.C."/>
        </authorList>
    </citation>
    <scope>NUCLEOTIDE SEQUENCE [LARGE SCALE GENOMIC DNA]</scope>
    <source>
        <strain evidence="1 2">HL-EbGR7</strain>
    </source>
</reference>
<keyword evidence="2" id="KW-1185">Reference proteome</keyword>
<sequence>MLGDGGESSGVGERRRRDRRCLDLEPSFPCVDFEGRLVLEDRRRSPDRRLSIQVEWLPAE</sequence>
<accession>B8GL84</accession>
<dbReference type="Proteomes" id="UP000002383">
    <property type="component" value="Chromosome"/>
</dbReference>
<dbReference type="KEGG" id="tgr:Tgr7_0505"/>
<dbReference type="EMBL" id="CP001339">
    <property type="protein sequence ID" value="ACL71602.1"/>
    <property type="molecule type" value="Genomic_DNA"/>
</dbReference>
<dbReference type="AlphaFoldDB" id="B8GL84"/>
<protein>
    <submittedName>
        <fullName evidence="1">Uncharacterized protein</fullName>
    </submittedName>
</protein>
<proteinExistence type="predicted"/>
<dbReference type="STRING" id="396588.Tgr7_0505"/>
<evidence type="ECO:0000313" key="1">
    <source>
        <dbReference type="EMBL" id="ACL71602.1"/>
    </source>
</evidence>
<dbReference type="HOGENOM" id="CLU_2940408_0_0_6"/>
<gene>
    <name evidence="1" type="ordered locus">Tgr7_0505</name>
</gene>